<feature type="binding site" description="covalent" evidence="11">
    <location>
        <position position="614"/>
    </location>
    <ligand>
        <name>heme c</name>
        <dbReference type="ChEBI" id="CHEBI:61717"/>
    </ligand>
</feature>
<dbReference type="eggNOG" id="COG2010">
    <property type="taxonomic scope" value="Bacteria"/>
</dbReference>
<dbReference type="SMART" id="SM00564">
    <property type="entry name" value="PQQ"/>
    <property type="match status" value="5"/>
</dbReference>
<feature type="binding site" evidence="11">
    <location>
        <begin position="188"/>
        <end position="189"/>
    </location>
    <ligand>
        <name>pyrroloquinoline quinone</name>
        <dbReference type="ChEBI" id="CHEBI:58442"/>
    </ligand>
</feature>
<comment type="cofactor">
    <cofactor evidence="11">
        <name>pyrroloquinoline quinone</name>
        <dbReference type="ChEBI" id="CHEBI:58442"/>
    </cofactor>
    <text evidence="11">Binds 1 PQQ group per subunit.</text>
</comment>
<dbReference type="GO" id="GO:0003857">
    <property type="term" value="F:(3S)-3-hydroxyacyl-CoA dehydrogenase (NAD+) activity"/>
    <property type="evidence" value="ECO:0007669"/>
    <property type="project" value="UniProtKB-EC"/>
</dbReference>
<dbReference type="EC" id="1.1.1.35" evidence="15"/>
<dbReference type="SUPFAM" id="SSF46626">
    <property type="entry name" value="Cytochrome c"/>
    <property type="match status" value="1"/>
</dbReference>
<keyword evidence="6 11" id="KW-0634">PQQ</keyword>
<evidence type="ECO:0000256" key="13">
    <source>
        <dbReference type="SAM" id="Phobius"/>
    </source>
</evidence>
<evidence type="ECO:0000256" key="10">
    <source>
        <dbReference type="PIRSR" id="PIRSR617512-1"/>
    </source>
</evidence>
<feature type="transmembrane region" description="Helical" evidence="13">
    <location>
        <begin position="7"/>
        <end position="23"/>
    </location>
</feature>
<evidence type="ECO:0000256" key="2">
    <source>
        <dbReference type="ARBA" id="ARBA00022617"/>
    </source>
</evidence>
<dbReference type="Gene3D" id="2.140.10.10">
    <property type="entry name" value="Quinoprotein alcohol dehydrogenase-like superfamily"/>
    <property type="match status" value="1"/>
</dbReference>
<evidence type="ECO:0000256" key="8">
    <source>
        <dbReference type="ARBA" id="ARBA00023004"/>
    </source>
</evidence>
<dbReference type="InterPro" id="IPR011047">
    <property type="entry name" value="Quinoprotein_ADH-like_sf"/>
</dbReference>
<keyword evidence="13" id="KW-0812">Transmembrane</keyword>
<dbReference type="PROSITE" id="PS00363">
    <property type="entry name" value="BACTERIAL_PQQ_1"/>
    <property type="match status" value="1"/>
</dbReference>
<dbReference type="RefSeq" id="WP_021776868.1">
    <property type="nucleotide sequence ID" value="NZ_AWXE01000003.1"/>
</dbReference>
<keyword evidence="9" id="KW-1015">Disulfide bond</keyword>
<dbReference type="Proteomes" id="UP000016762">
    <property type="component" value="Unassembled WGS sequence"/>
</dbReference>
<feature type="binding site" description="axial binding residue" evidence="12">
    <location>
        <position position="615"/>
    </location>
    <ligand>
        <name>heme c</name>
        <dbReference type="ChEBI" id="CHEBI:61717"/>
    </ligand>
    <ligandPart>
        <name>Fe</name>
        <dbReference type="ChEBI" id="CHEBI:18248"/>
    </ligandPart>
</feature>
<proteinExistence type="inferred from homology"/>
<dbReference type="Pfam" id="PF01011">
    <property type="entry name" value="PQQ"/>
    <property type="match status" value="2"/>
</dbReference>
<reference evidence="15 16" key="1">
    <citation type="journal article" date="2014" name="FEMS Microbiol. Ecol.">
        <title>Genomic differentiation among two strains of the PS1 clade isolated from geographically separated marine habitats.</title>
        <authorList>
            <person name="Jimenez-Infante F."/>
            <person name="Ngugi D.K."/>
            <person name="Alam I."/>
            <person name="Rashid M."/>
            <person name="Baalawi W."/>
            <person name="Kamau A.A."/>
            <person name="Bajic V.B."/>
            <person name="Stingl U."/>
        </authorList>
    </citation>
    <scope>NUCLEOTIDE SEQUENCE [LARGE SCALE GENOMIC DNA]</scope>
    <source>
        <strain evidence="15 16">RS24</strain>
    </source>
</reference>
<dbReference type="InterPro" id="IPR017512">
    <property type="entry name" value="PQQ_MeOH/EtOH_DH"/>
</dbReference>
<dbReference type="InterPro" id="IPR001479">
    <property type="entry name" value="Quinoprotein_DH_CS"/>
</dbReference>
<dbReference type="AlphaFoldDB" id="U2WTN8"/>
<feature type="binding site" evidence="12">
    <location>
        <position position="312"/>
    </location>
    <ligand>
        <name>Ca(2+)</name>
        <dbReference type="ChEBI" id="CHEBI:29108"/>
    </ligand>
</feature>
<name>U2WTN8_9PROT</name>
<keyword evidence="3 12" id="KW-0479">Metal-binding</keyword>
<keyword evidence="2 11" id="KW-0349">Heme</keyword>
<dbReference type="Pfam" id="PF13442">
    <property type="entry name" value="Cytochrome_CBB3"/>
    <property type="match status" value="1"/>
</dbReference>
<dbReference type="InterPro" id="IPR009056">
    <property type="entry name" value="Cyt_c-like_dom"/>
</dbReference>
<feature type="binding site" evidence="11">
    <location>
        <position position="172"/>
    </location>
    <ligand>
        <name>pyrroloquinoline quinone</name>
        <dbReference type="ChEBI" id="CHEBI:58442"/>
    </ligand>
</feature>
<comment type="caution">
    <text evidence="15">The sequence shown here is derived from an EMBL/GenBank/DDBJ whole genome shotgun (WGS) entry which is preliminary data.</text>
</comment>
<evidence type="ECO:0000313" key="16">
    <source>
        <dbReference type="Proteomes" id="UP000016762"/>
    </source>
</evidence>
<dbReference type="InterPro" id="IPR002372">
    <property type="entry name" value="PQQ_rpt_dom"/>
</dbReference>
<dbReference type="GO" id="GO:0009055">
    <property type="term" value="F:electron transfer activity"/>
    <property type="evidence" value="ECO:0007669"/>
    <property type="project" value="InterPro"/>
</dbReference>
<evidence type="ECO:0000256" key="4">
    <source>
        <dbReference type="ARBA" id="ARBA00022729"/>
    </source>
</evidence>
<evidence type="ECO:0000256" key="7">
    <source>
        <dbReference type="ARBA" id="ARBA00023002"/>
    </source>
</evidence>
<evidence type="ECO:0000256" key="6">
    <source>
        <dbReference type="ARBA" id="ARBA00022891"/>
    </source>
</evidence>
<dbReference type="STRING" id="1397666.RS24_00831"/>
<dbReference type="NCBIfam" id="TIGR03075">
    <property type="entry name" value="PQQ_enz_alc_DH"/>
    <property type="match status" value="1"/>
</dbReference>
<evidence type="ECO:0000259" key="14">
    <source>
        <dbReference type="PROSITE" id="PS51007"/>
    </source>
</evidence>
<dbReference type="Gene3D" id="1.10.760.10">
    <property type="entry name" value="Cytochrome c-like domain"/>
    <property type="match status" value="1"/>
</dbReference>
<dbReference type="OrthoDB" id="9794322at2"/>
<dbReference type="InterPro" id="IPR036909">
    <property type="entry name" value="Cyt_c-like_dom_sf"/>
</dbReference>
<evidence type="ECO:0000256" key="11">
    <source>
        <dbReference type="PIRSR" id="PIRSR617512-2"/>
    </source>
</evidence>
<feature type="binding site" description="covalent" evidence="11">
    <location>
        <position position="611"/>
    </location>
    <ligand>
        <name>heme c</name>
        <dbReference type="ChEBI" id="CHEBI:61717"/>
    </ligand>
</feature>
<dbReference type="GO" id="GO:0020037">
    <property type="term" value="F:heme binding"/>
    <property type="evidence" value="ECO:0007669"/>
    <property type="project" value="InterPro"/>
</dbReference>
<dbReference type="PANTHER" id="PTHR32303">
    <property type="entry name" value="QUINOPROTEIN ALCOHOL DEHYDROGENASE (CYTOCHROME C)"/>
    <property type="match status" value="1"/>
</dbReference>
<evidence type="ECO:0000256" key="9">
    <source>
        <dbReference type="ARBA" id="ARBA00023157"/>
    </source>
</evidence>
<feature type="binding site" evidence="11">
    <location>
        <begin position="399"/>
        <end position="400"/>
    </location>
    <ligand>
        <name>pyrroloquinoline quinone</name>
        <dbReference type="ChEBI" id="CHEBI:58442"/>
    </ligand>
</feature>
<dbReference type="InterPro" id="IPR018391">
    <property type="entry name" value="PQQ_b-propeller_rpt"/>
</dbReference>
<comment type="cofactor">
    <cofactor evidence="11">
        <name>heme c</name>
        <dbReference type="ChEBI" id="CHEBI:61717"/>
    </cofactor>
    <text evidence="11">Binds 1 heme c group per subunit.</text>
</comment>
<feature type="binding site" evidence="11">
    <location>
        <position position="128"/>
    </location>
    <ligand>
        <name>pyrroloquinoline quinone</name>
        <dbReference type="ChEBI" id="CHEBI:58442"/>
    </ligand>
</feature>
<feature type="binding site" evidence="12">
    <location>
        <position position="267"/>
    </location>
    <ligand>
        <name>Ca(2+)</name>
        <dbReference type="ChEBI" id="CHEBI:29108"/>
    </ligand>
</feature>
<dbReference type="GO" id="GO:0005509">
    <property type="term" value="F:calcium ion binding"/>
    <property type="evidence" value="ECO:0007669"/>
    <property type="project" value="InterPro"/>
</dbReference>
<keyword evidence="13" id="KW-0472">Membrane</keyword>
<dbReference type="GO" id="GO:0016020">
    <property type="term" value="C:membrane"/>
    <property type="evidence" value="ECO:0007669"/>
    <property type="project" value="InterPro"/>
</dbReference>
<feature type="binding site" description="axial binding residue" evidence="12">
    <location>
        <position position="655"/>
    </location>
    <ligand>
        <name>heme c</name>
        <dbReference type="ChEBI" id="CHEBI:61717"/>
    </ligand>
    <ligandPart>
        <name>Fe</name>
        <dbReference type="ChEBI" id="CHEBI:18248"/>
    </ligandPart>
</feature>
<feature type="active site" description="Proton acceptor" evidence="10">
    <location>
        <position position="312"/>
    </location>
</feature>
<dbReference type="EMBL" id="AWXE01000003">
    <property type="protein sequence ID" value="ERL46915.1"/>
    <property type="molecule type" value="Genomic_DNA"/>
</dbReference>
<evidence type="ECO:0000256" key="3">
    <source>
        <dbReference type="ARBA" id="ARBA00022723"/>
    </source>
</evidence>
<dbReference type="GO" id="GO:0030288">
    <property type="term" value="C:outer membrane-bounded periplasmic space"/>
    <property type="evidence" value="ECO:0007669"/>
    <property type="project" value="InterPro"/>
</dbReference>
<keyword evidence="7 15" id="KW-0560">Oxidoreductase</keyword>
<comment type="cofactor">
    <cofactor evidence="12">
        <name>Ca(2+)</name>
        <dbReference type="ChEBI" id="CHEBI:29108"/>
    </cofactor>
    <text evidence="12">Binds 1 Ca(2+) ion per subunit.</text>
</comment>
<feature type="domain" description="Cytochrome c" evidence="14">
    <location>
        <begin position="597"/>
        <end position="677"/>
    </location>
</feature>
<keyword evidence="4" id="KW-0732">Signal</keyword>
<keyword evidence="13" id="KW-1133">Transmembrane helix</keyword>
<keyword evidence="16" id="KW-1185">Reference proteome</keyword>
<accession>U2WTN8</accession>
<organism evidence="15 16">
    <name type="scientific">Candidatus Micropelagius thuwalensis</name>
    <dbReference type="NCBI Taxonomy" id="1397666"/>
    <lineage>
        <taxon>Bacteria</taxon>
        <taxon>Pseudomonadati</taxon>
        <taxon>Pseudomonadota</taxon>
        <taxon>Alphaproteobacteria</taxon>
        <taxon>PS1 clade</taxon>
        <taxon>Candidatus Micropelagius</taxon>
    </lineage>
</organism>
<comment type="similarity">
    <text evidence="1">Belongs to the bacterial PQQ dehydrogenase family.</text>
</comment>
<evidence type="ECO:0000313" key="15">
    <source>
        <dbReference type="EMBL" id="ERL46915.1"/>
    </source>
</evidence>
<dbReference type="SUPFAM" id="SSF50998">
    <property type="entry name" value="Quinoprotein alcohol dehydrogenase-like"/>
    <property type="match status" value="1"/>
</dbReference>
<evidence type="ECO:0000256" key="12">
    <source>
        <dbReference type="PIRSR" id="PIRSR617512-3"/>
    </source>
</evidence>
<keyword evidence="8 12" id="KW-0408">Iron</keyword>
<evidence type="ECO:0000256" key="5">
    <source>
        <dbReference type="ARBA" id="ARBA00022837"/>
    </source>
</evidence>
<protein>
    <submittedName>
        <fullName evidence="15">3-hydroxy-2-methylbutyryl-CoA dehydrogenase protein</fullName>
        <ecNumber evidence="15">1.1.1.35</ecNumber>
    </submittedName>
</protein>
<dbReference type="PATRIC" id="fig|1397666.3.peg.761"/>
<feature type="binding site" evidence="11">
    <location>
        <position position="247"/>
    </location>
    <ligand>
        <name>pyrroloquinoline quinone</name>
        <dbReference type="ChEBI" id="CHEBI:58442"/>
    </ligand>
</feature>
<sequence length="686" mass="75759">MTKKNSLVPVLLISLIVVSYFIFSSSEKDKTSDWLSYGNEYNEQHFSHLNQINIKNVNSLKLDWELPLPDAIQLGSTPLAIDGKIYFTGDRAIVYAVDGRTGQLIWVYDPKIGEKSPRKIALGWNSNRGLAYLDGKLFLGATDGRLIALNKDSGELIWSVDTFEKNGDRAITGAPRAFKDTVIIGHGGADAQARGYVSAYDANTGEFKWRFYLVPGDPAKGFENEAMEMAAKTWHGDWWNRGGGGGTVWNAMTFDEEFNAIYLGTGNGGVWDHQLRSDGIGDNLFLGSIVALDADTGDYRWHYQVMPEESWDYNAAMDIVLADLEIKGETKKVLMQAPKNGFLYVIDRQTGKLIGADKFSKSNWASKIDLETGRPVMGEAADFQKSPKHLWPGPIGAHNWQAMAYSPKQKLVYIPEMQHGATYIKSEMPNLRENFLNLSIITTYDQIDPNDGKGSIVAMDPVTLKPKWKVQHDSFWNGGILATEGDLVFQGTADGEFAAYSAIDGTKLWFIDVQRGVTSAPISYMVDGVQRIVIPVGYAGGYAAFGIKATHAGWKYKAPGIRLLSFSLEGEKELKRVETGRYQLDLVDLSDVEIDEKLALTGMELYHSAPCGSCHGGQGNNSGSGAPDLRESASLTDFETFKSLTKDGLLVDNGMPKFDDLSDSEINAIYEYLRQRTKIAAADLKN</sequence>
<dbReference type="eggNOG" id="COG4993">
    <property type="taxonomic scope" value="Bacteria"/>
</dbReference>
<keyword evidence="5 12" id="KW-0106">Calcium</keyword>
<dbReference type="PROSITE" id="PS51007">
    <property type="entry name" value="CYTC"/>
    <property type="match status" value="1"/>
</dbReference>
<gene>
    <name evidence="15" type="ORF">RS24_00831</name>
</gene>
<feature type="binding site" evidence="11">
    <location>
        <position position="339"/>
    </location>
    <ligand>
        <name>pyrroloquinoline quinone</name>
        <dbReference type="ChEBI" id="CHEBI:58442"/>
    </ligand>
</feature>
<evidence type="ECO:0000256" key="1">
    <source>
        <dbReference type="ARBA" id="ARBA00008156"/>
    </source>
</evidence>